<reference evidence="1 2" key="1">
    <citation type="submission" date="2016-10" db="EMBL/GenBank/DDBJ databases">
        <title>The genome sequence of Colletotrichum fioriniae PJ7.</title>
        <authorList>
            <person name="Baroncelli R."/>
        </authorList>
    </citation>
    <scope>NUCLEOTIDE SEQUENCE [LARGE SCALE GENOMIC DNA]</scope>
    <source>
        <strain evidence="1">Col 31</strain>
    </source>
</reference>
<comment type="caution">
    <text evidence="1">The sequence shown here is derived from an EMBL/GenBank/DDBJ whole genome shotgun (WGS) entry which is preliminary data.</text>
</comment>
<evidence type="ECO:0000313" key="2">
    <source>
        <dbReference type="Proteomes" id="UP001239795"/>
    </source>
</evidence>
<proteinExistence type="predicted"/>
<name>A0AAI9XGY7_9PEZI</name>
<sequence>MQRDAIHLRRFSSGRLGYATRPLSTELPPPKRNLSPVTHCPVRAGSLVIAPAMISPLGSFFRFSRKGGRLTTAFVQRRTHNANQSRSTLATLTGHTIPLFWHGCLTRRRPNRVYQPLLPFGTAPTRRPLFPPSLASRHNVPKYDRSRGYDAAAAKSGTGHDSKIWSRISAIGLDHCGSSVEYMSTVLLAQPWCLFRSPGEPGRGWPAIARCQHREELAKNRFYPLHLLLPGGHLMRLKCFIIGPRPHWHFTLTAL</sequence>
<dbReference type="Proteomes" id="UP001239795">
    <property type="component" value="Unassembled WGS sequence"/>
</dbReference>
<dbReference type="AlphaFoldDB" id="A0AAI9XGY7"/>
<keyword evidence="2" id="KW-1185">Reference proteome</keyword>
<accession>A0AAI9XGY7</accession>
<gene>
    <name evidence="1" type="ORF">CMEL01_08448</name>
</gene>
<evidence type="ECO:0000313" key="1">
    <source>
        <dbReference type="EMBL" id="KAK1449133.1"/>
    </source>
</evidence>
<organism evidence="1 2">
    <name type="scientific">Colletotrichum melonis</name>
    <dbReference type="NCBI Taxonomy" id="1209925"/>
    <lineage>
        <taxon>Eukaryota</taxon>
        <taxon>Fungi</taxon>
        <taxon>Dikarya</taxon>
        <taxon>Ascomycota</taxon>
        <taxon>Pezizomycotina</taxon>
        <taxon>Sordariomycetes</taxon>
        <taxon>Hypocreomycetidae</taxon>
        <taxon>Glomerellales</taxon>
        <taxon>Glomerellaceae</taxon>
        <taxon>Colletotrichum</taxon>
        <taxon>Colletotrichum acutatum species complex</taxon>
    </lineage>
</organism>
<dbReference type="EMBL" id="MLGG01000068">
    <property type="protein sequence ID" value="KAK1449133.1"/>
    <property type="molecule type" value="Genomic_DNA"/>
</dbReference>
<protein>
    <submittedName>
        <fullName evidence="1">Uncharacterized protein</fullName>
    </submittedName>
</protein>